<evidence type="ECO:0000313" key="5">
    <source>
        <dbReference type="EMBL" id="ACY25329.1"/>
    </source>
</evidence>
<dbReference type="PANTHER" id="PTHR32319">
    <property type="entry name" value="BACTERIAL HEMOLYSIN-LIKE PROTEIN"/>
    <property type="match status" value="1"/>
</dbReference>
<dbReference type="NCBIfam" id="TIGR00478">
    <property type="entry name" value="tly"/>
    <property type="match status" value="1"/>
</dbReference>
<dbReference type="InterPro" id="IPR036986">
    <property type="entry name" value="S4_RNA-bd_sf"/>
</dbReference>
<dbReference type="InterPro" id="IPR004538">
    <property type="entry name" value="Hemolysin_A/TlyA"/>
</dbReference>
<keyword evidence="1 3" id="KW-0694">RNA-binding</keyword>
<dbReference type="AlphaFoldDB" id="D0U612"/>
<evidence type="ECO:0000256" key="3">
    <source>
        <dbReference type="PROSITE-ProRule" id="PRU00182"/>
    </source>
</evidence>
<dbReference type="Gene3D" id="3.10.290.10">
    <property type="entry name" value="RNA-binding S4 domain"/>
    <property type="match status" value="1"/>
</dbReference>
<dbReference type="Pfam" id="PF01728">
    <property type="entry name" value="FtsJ"/>
    <property type="match status" value="1"/>
</dbReference>
<dbReference type="EMBL" id="GQ387491">
    <property type="protein sequence ID" value="ACY25329.1"/>
    <property type="molecule type" value="Genomic_DNA"/>
</dbReference>
<comment type="similarity">
    <text evidence="2">Belongs to the TlyA family.</text>
</comment>
<name>D0U612_9ACTN</name>
<dbReference type="PANTHER" id="PTHR32319:SF0">
    <property type="entry name" value="BACTERIAL HEMOLYSIN-LIKE PROTEIN"/>
    <property type="match status" value="1"/>
</dbReference>
<dbReference type="GO" id="GO:0003723">
    <property type="term" value="F:RNA binding"/>
    <property type="evidence" value="ECO:0007669"/>
    <property type="project" value="UniProtKB-KW"/>
</dbReference>
<dbReference type="InterPro" id="IPR047048">
    <property type="entry name" value="TlyA"/>
</dbReference>
<dbReference type="SUPFAM" id="SSF53335">
    <property type="entry name" value="S-adenosyl-L-methionine-dependent methyltransferases"/>
    <property type="match status" value="1"/>
</dbReference>
<organism evidence="5">
    <name type="scientific">uncultured Actinomycetes bacterium</name>
    <dbReference type="NCBI Taxonomy" id="152507"/>
    <lineage>
        <taxon>Bacteria</taxon>
        <taxon>Bacillati</taxon>
        <taxon>Actinomycetota</taxon>
        <taxon>Actinomycetes</taxon>
        <taxon>environmental samples</taxon>
    </lineage>
</organism>
<dbReference type="PIRSF" id="PIRSF005578">
    <property type="entry name" value="TlyA"/>
    <property type="match status" value="1"/>
</dbReference>
<dbReference type="CDD" id="cd02440">
    <property type="entry name" value="AdoMet_MTases"/>
    <property type="match status" value="1"/>
</dbReference>
<dbReference type="GO" id="GO:0008168">
    <property type="term" value="F:methyltransferase activity"/>
    <property type="evidence" value="ECO:0007669"/>
    <property type="project" value="InterPro"/>
</dbReference>
<proteinExistence type="inferred from homology"/>
<reference evidence="5" key="1">
    <citation type="journal article" date="2009" name="Environ. Microbiol.">
        <title>Comparative analyses of actinobacterial genomic fragments from Lake Kinneret.</title>
        <authorList>
            <person name="Philosof A."/>
            <person name="Sabehi G."/>
            <person name="Beja O."/>
        </authorList>
    </citation>
    <scope>NUCLEOTIDE SEQUENCE</scope>
</reference>
<dbReference type="GO" id="GO:0032259">
    <property type="term" value="P:methylation"/>
    <property type="evidence" value="ECO:0007669"/>
    <property type="project" value="InterPro"/>
</dbReference>
<protein>
    <submittedName>
        <fullName evidence="5">Hemolysin A</fullName>
    </submittedName>
</protein>
<accession>D0U612</accession>
<dbReference type="PROSITE" id="PS50889">
    <property type="entry name" value="S4"/>
    <property type="match status" value="1"/>
</dbReference>
<dbReference type="Gene3D" id="3.40.50.150">
    <property type="entry name" value="Vaccinia Virus protein VP39"/>
    <property type="match status" value="1"/>
</dbReference>
<evidence type="ECO:0000256" key="1">
    <source>
        <dbReference type="ARBA" id="ARBA00022884"/>
    </source>
</evidence>
<sequence length="241" mass="26106">MKRGLAESVDEARALIDEGVVLANGSVVMTHSRQVAPSDELLVKPVDQFVSRGGIKLEAALAAFNIDVSNQRALDAGASTGGFTDCLLQRGASEVVAVDVGKSQMHERVATNNRVVVIDTFNVRQLADDTQDLPIPLRSEFDLAVVDLSFISLKSVSRALTARLSRSGNLVVLVKPQFEATKLEVDKSQGVIADQAIRDRVVGEVNESFAEQGWVVRGCIESPIHGAEGNVEYLVWYRFEA</sequence>
<evidence type="ECO:0000259" key="4">
    <source>
        <dbReference type="Pfam" id="PF01728"/>
    </source>
</evidence>
<dbReference type="InterPro" id="IPR002877">
    <property type="entry name" value="RNA_MeTrfase_FtsJ_dom"/>
</dbReference>
<dbReference type="SUPFAM" id="SSF55174">
    <property type="entry name" value="Alpha-L RNA-binding motif"/>
    <property type="match status" value="1"/>
</dbReference>
<dbReference type="InterPro" id="IPR029063">
    <property type="entry name" value="SAM-dependent_MTases_sf"/>
</dbReference>
<evidence type="ECO:0000256" key="2">
    <source>
        <dbReference type="ARBA" id="ARBA00029460"/>
    </source>
</evidence>
<feature type="domain" description="Ribosomal RNA methyltransferase FtsJ" evidence="4">
    <location>
        <begin position="49"/>
        <end position="239"/>
    </location>
</feature>